<protein>
    <submittedName>
        <fullName evidence="2">PHP domain-containing protein</fullName>
    </submittedName>
</protein>
<dbReference type="InterPro" id="IPR003141">
    <property type="entry name" value="Pol/His_phosphatase_N"/>
</dbReference>
<dbReference type="InterPro" id="IPR016195">
    <property type="entry name" value="Pol/histidinol_Pase-like"/>
</dbReference>
<dbReference type="PANTHER" id="PTHR42924">
    <property type="entry name" value="EXONUCLEASE"/>
    <property type="match status" value="1"/>
</dbReference>
<dbReference type="CDD" id="cd07432">
    <property type="entry name" value="PHP_HisPPase"/>
    <property type="match status" value="1"/>
</dbReference>
<feature type="domain" description="Polymerase/histidinol phosphatase N-terminal" evidence="1">
    <location>
        <begin position="3"/>
        <end position="71"/>
    </location>
</feature>
<dbReference type="Pfam" id="PF02811">
    <property type="entry name" value="PHP"/>
    <property type="match status" value="1"/>
</dbReference>
<organism evidence="2 3">
    <name type="scientific">Desulfolutivibrio sulfodismutans</name>
    <dbReference type="NCBI Taxonomy" id="63561"/>
    <lineage>
        <taxon>Bacteria</taxon>
        <taxon>Pseudomonadati</taxon>
        <taxon>Thermodesulfobacteriota</taxon>
        <taxon>Desulfovibrionia</taxon>
        <taxon>Desulfovibrionales</taxon>
        <taxon>Desulfovibrionaceae</taxon>
        <taxon>Desulfolutivibrio</taxon>
    </lineage>
</organism>
<dbReference type="EMBL" id="JAAGRQ010000014">
    <property type="protein sequence ID" value="NDY56122.1"/>
    <property type="molecule type" value="Genomic_DNA"/>
</dbReference>
<dbReference type="RefSeq" id="WP_163301178.1">
    <property type="nucleotide sequence ID" value="NZ_JAAGRQ010000014.1"/>
</dbReference>
<evidence type="ECO:0000259" key="1">
    <source>
        <dbReference type="SMART" id="SM00481"/>
    </source>
</evidence>
<dbReference type="Proteomes" id="UP000469724">
    <property type="component" value="Unassembled WGS sequence"/>
</dbReference>
<accession>A0A7K3NIU4</accession>
<evidence type="ECO:0000313" key="3">
    <source>
        <dbReference type="Proteomes" id="UP000469724"/>
    </source>
</evidence>
<dbReference type="GO" id="GO:0004534">
    <property type="term" value="F:5'-3' RNA exonuclease activity"/>
    <property type="evidence" value="ECO:0007669"/>
    <property type="project" value="TreeGrafter"/>
</dbReference>
<dbReference type="InterPro" id="IPR004013">
    <property type="entry name" value="PHP_dom"/>
</dbReference>
<sequence length="216" mass="23876">MLIDLHLHTSAHSPDSVLKPHRACERALDLGISVIALTDHDHVWSHAEIDQLRARYERLAILRGVEVSLVDSYHAVVIGEDFKLDAGPPLTPAQLKARLDACARPSFCFVAHPFYHTPERTAELDALLRFVNGIECNSPYCCEKGHLVVAGRKVPLWYADALKLCSEFRVPALFNSDSHHEGTLGTMATKVDLVYSGQDEFVVALKAAVTSLVQDL</sequence>
<proteinExistence type="predicted"/>
<dbReference type="Pfam" id="PF13263">
    <property type="entry name" value="PHP_C"/>
    <property type="match status" value="1"/>
</dbReference>
<dbReference type="SUPFAM" id="SSF89550">
    <property type="entry name" value="PHP domain-like"/>
    <property type="match status" value="1"/>
</dbReference>
<evidence type="ECO:0000313" key="2">
    <source>
        <dbReference type="EMBL" id="NDY56122.1"/>
    </source>
</evidence>
<dbReference type="GO" id="GO:0035312">
    <property type="term" value="F:5'-3' DNA exonuclease activity"/>
    <property type="evidence" value="ECO:0007669"/>
    <property type="project" value="TreeGrafter"/>
</dbReference>
<gene>
    <name evidence="2" type="ORF">G3N56_05095</name>
</gene>
<dbReference type="AlphaFoldDB" id="A0A7K3NIU4"/>
<comment type="caution">
    <text evidence="2">The sequence shown here is derived from an EMBL/GenBank/DDBJ whole genome shotgun (WGS) entry which is preliminary data.</text>
</comment>
<keyword evidence="3" id="KW-1185">Reference proteome</keyword>
<dbReference type="PANTHER" id="PTHR42924:SF3">
    <property type="entry name" value="POLYMERASE_HISTIDINOL PHOSPHATASE N-TERMINAL DOMAIN-CONTAINING PROTEIN"/>
    <property type="match status" value="1"/>
</dbReference>
<name>A0A7K3NIU4_9BACT</name>
<reference evidence="2 3" key="1">
    <citation type="submission" date="2020-02" db="EMBL/GenBank/DDBJ databases">
        <title>Comparative genomics of sulfur disproportionating microorganisms.</title>
        <authorList>
            <person name="Ward L.M."/>
            <person name="Bertran E."/>
            <person name="Johnston D.T."/>
        </authorList>
    </citation>
    <scope>NUCLEOTIDE SEQUENCE [LARGE SCALE GENOMIC DNA]</scope>
    <source>
        <strain evidence="2 3">DSM 3696</strain>
    </source>
</reference>
<dbReference type="SMART" id="SM00481">
    <property type="entry name" value="POLIIIAc"/>
    <property type="match status" value="1"/>
</dbReference>
<dbReference type="Gene3D" id="3.20.20.140">
    <property type="entry name" value="Metal-dependent hydrolases"/>
    <property type="match status" value="1"/>
</dbReference>
<dbReference type="InterPro" id="IPR052018">
    <property type="entry name" value="PHP_domain"/>
</dbReference>